<proteinExistence type="predicted"/>
<evidence type="ECO:0000313" key="1">
    <source>
        <dbReference type="EMBL" id="OUI91051.1"/>
    </source>
</evidence>
<accession>A0A252AMW9</accession>
<organism evidence="1 2">
    <name type="scientific">Acetobacter indonesiensis</name>
    <dbReference type="NCBI Taxonomy" id="104101"/>
    <lineage>
        <taxon>Bacteria</taxon>
        <taxon>Pseudomonadati</taxon>
        <taxon>Pseudomonadota</taxon>
        <taxon>Alphaproteobacteria</taxon>
        <taxon>Acetobacterales</taxon>
        <taxon>Acetobacteraceae</taxon>
        <taxon>Acetobacter</taxon>
    </lineage>
</organism>
<comment type="caution">
    <text evidence="1">The sequence shown here is derived from an EMBL/GenBank/DDBJ whole genome shotgun (WGS) entry which is preliminary data.</text>
</comment>
<sequence length="157" mass="16988">MMSLQTIQFTQEQARDLAGVSPGEVRAWRKAVSYLAAKPGKAARFTFVDILGLAITRRITGDFHVRISDIGDSMDALFRALSETRPSDLEGSIALIDAQTARLVAGSDLAAKPLKDPTFVVPCDQLIHDLSQRVMPLAPASVQAALPFAPQMVKKGR</sequence>
<evidence type="ECO:0000313" key="2">
    <source>
        <dbReference type="Proteomes" id="UP000194641"/>
    </source>
</evidence>
<dbReference type="EMBL" id="JOPA01000045">
    <property type="protein sequence ID" value="OUI91051.1"/>
    <property type="molecule type" value="Genomic_DNA"/>
</dbReference>
<gene>
    <name evidence="1" type="ORF">HK17_12820</name>
</gene>
<dbReference type="AlphaFoldDB" id="A0A252AMW9"/>
<evidence type="ECO:0008006" key="3">
    <source>
        <dbReference type="Google" id="ProtNLM"/>
    </source>
</evidence>
<name>A0A252AMW9_9PROT</name>
<protein>
    <recommendedName>
        <fullName evidence="3">HTH merR-type domain-containing protein</fullName>
    </recommendedName>
</protein>
<reference evidence="2" key="1">
    <citation type="submission" date="2014-06" db="EMBL/GenBank/DDBJ databases">
        <authorList>
            <person name="Winans N.J."/>
            <person name="Newell P.D."/>
            <person name="Douglas A.E."/>
        </authorList>
    </citation>
    <scope>NUCLEOTIDE SEQUENCE [LARGE SCALE GENOMIC DNA]</scope>
</reference>
<dbReference type="Proteomes" id="UP000194641">
    <property type="component" value="Unassembled WGS sequence"/>
</dbReference>